<dbReference type="GO" id="GO:0009060">
    <property type="term" value="P:aerobic respiration"/>
    <property type="evidence" value="ECO:0007669"/>
    <property type="project" value="UniProtKB-UniRule"/>
</dbReference>
<comment type="catalytic activity">
    <reaction evidence="6">
        <text>a 2-demethylmenaquinol + S-adenosyl-L-methionine = a menaquinol + S-adenosyl-L-homocysteine + H(+)</text>
        <dbReference type="Rhea" id="RHEA:42640"/>
        <dbReference type="Rhea" id="RHEA-COMP:9539"/>
        <dbReference type="Rhea" id="RHEA-COMP:9563"/>
        <dbReference type="ChEBI" id="CHEBI:15378"/>
        <dbReference type="ChEBI" id="CHEBI:18151"/>
        <dbReference type="ChEBI" id="CHEBI:55437"/>
        <dbReference type="ChEBI" id="CHEBI:57856"/>
        <dbReference type="ChEBI" id="CHEBI:59789"/>
        <dbReference type="EC" id="2.1.1.163"/>
    </reaction>
</comment>
<dbReference type="GO" id="GO:0009234">
    <property type="term" value="P:menaquinone biosynthetic process"/>
    <property type="evidence" value="ECO:0007669"/>
    <property type="project" value="UniProtKB-UniRule"/>
</dbReference>
<sequence length="253" mass="28018">MPQPGRNERKTHFGFREVAESAKEDLVAGVFHSVAGKYDLMNDLMSLGAHRLWKQFATEASGVRGGFRVLDVAGGTGDMAAKFALRVGRRGQVVIVDINSSMLEVGRGRLADRGCAGNVDFVQANAENLPFPEVYFDRVSIAFGLRNVTHIDRALSSMFRVLKPGGALLVLEFSRPVAPGVSRLYDAYSFNVLPWLGRVVARDEGSYRYLAESIRKHPDQETLKGMMERAGFERVQYFNLTGGIVALHKGYKF</sequence>
<dbReference type="PANTHER" id="PTHR43591">
    <property type="entry name" value="METHYLTRANSFERASE"/>
    <property type="match status" value="1"/>
</dbReference>
<dbReference type="AlphaFoldDB" id="A0A1F6U3D2"/>
<proteinExistence type="inferred from homology"/>
<evidence type="ECO:0000256" key="6">
    <source>
        <dbReference type="HAMAP-Rule" id="MF_01813"/>
    </source>
</evidence>
<dbReference type="FunFam" id="3.40.50.150:FF:000014">
    <property type="entry name" value="Ubiquinone/menaquinone biosynthesis C-methyltransferase UbiE"/>
    <property type="match status" value="1"/>
</dbReference>
<dbReference type="NCBIfam" id="NF001240">
    <property type="entry name" value="PRK00216.1-1"/>
    <property type="match status" value="1"/>
</dbReference>
<comment type="function">
    <text evidence="6">Methyltransferase required for the conversion of demethylmenaquinol (DMKH2) to menaquinol (MKH2) and the conversion of 2-polyprenyl-6-methoxy-1,4-benzoquinol (DDMQH2) to 2-polyprenyl-3-methyl-6-methoxy-1,4-benzoquinol (DMQH2).</text>
</comment>
<keyword evidence="4 6" id="KW-0831">Ubiquinone biosynthesis</keyword>
<comment type="pathway">
    <text evidence="6">Cofactor biosynthesis; ubiquinone biosynthesis.</text>
</comment>
<feature type="binding site" evidence="6">
    <location>
        <position position="76"/>
    </location>
    <ligand>
        <name>S-adenosyl-L-methionine</name>
        <dbReference type="ChEBI" id="CHEBI:59789"/>
    </ligand>
</feature>
<dbReference type="InterPro" id="IPR023576">
    <property type="entry name" value="UbiE/COQ5_MeTrFase_CS"/>
</dbReference>
<dbReference type="CDD" id="cd02440">
    <property type="entry name" value="AdoMet_MTases"/>
    <property type="match status" value="1"/>
</dbReference>
<evidence type="ECO:0000313" key="7">
    <source>
        <dbReference type="EMBL" id="OGI51858.1"/>
    </source>
</evidence>
<dbReference type="UniPathway" id="UPA00232"/>
<evidence type="ECO:0000256" key="4">
    <source>
        <dbReference type="ARBA" id="ARBA00022688"/>
    </source>
</evidence>
<evidence type="ECO:0000313" key="8">
    <source>
        <dbReference type="Proteomes" id="UP000179037"/>
    </source>
</evidence>
<reference evidence="7 8" key="1">
    <citation type="journal article" date="2016" name="Nat. Commun.">
        <title>Thousands of microbial genomes shed light on interconnected biogeochemical processes in an aquifer system.</title>
        <authorList>
            <person name="Anantharaman K."/>
            <person name="Brown C.T."/>
            <person name="Hug L.A."/>
            <person name="Sharon I."/>
            <person name="Castelle C.J."/>
            <person name="Probst A.J."/>
            <person name="Thomas B.C."/>
            <person name="Singh A."/>
            <person name="Wilkins M.J."/>
            <person name="Karaoz U."/>
            <person name="Brodie E.L."/>
            <person name="Williams K.H."/>
            <person name="Hubbard S.S."/>
            <person name="Banfield J.F."/>
        </authorList>
    </citation>
    <scope>NUCLEOTIDE SEQUENCE [LARGE SCALE GENOMIC DNA]</scope>
</reference>
<dbReference type="NCBIfam" id="TIGR01934">
    <property type="entry name" value="MenG_MenH_UbiE"/>
    <property type="match status" value="1"/>
</dbReference>
<dbReference type="UniPathway" id="UPA00079">
    <property type="reaction ID" value="UER00169"/>
</dbReference>
<organism evidence="7 8">
    <name type="scientific">Candidatus Muproteobacteria bacterium RIFCSPLOWO2_01_FULL_60_18</name>
    <dbReference type="NCBI Taxonomy" id="1817768"/>
    <lineage>
        <taxon>Bacteria</taxon>
        <taxon>Pseudomonadati</taxon>
        <taxon>Pseudomonadota</taxon>
        <taxon>Candidatus Muproteobacteria</taxon>
    </lineage>
</organism>
<evidence type="ECO:0000256" key="3">
    <source>
        <dbReference type="ARBA" id="ARBA00022679"/>
    </source>
</evidence>
<evidence type="ECO:0000256" key="1">
    <source>
        <dbReference type="ARBA" id="ARBA00022428"/>
    </source>
</evidence>
<name>A0A1F6U3D2_9PROT</name>
<keyword evidence="5 6" id="KW-0949">S-adenosyl-L-methionine</keyword>
<dbReference type="PANTHER" id="PTHR43591:SF24">
    <property type="entry name" value="2-METHOXY-6-POLYPRENYL-1,4-BENZOQUINOL METHYLASE, MITOCHONDRIAL"/>
    <property type="match status" value="1"/>
</dbReference>
<dbReference type="PROSITE" id="PS51608">
    <property type="entry name" value="SAM_MT_UBIE"/>
    <property type="match status" value="1"/>
</dbReference>
<comment type="pathway">
    <text evidence="6">Quinol/quinone metabolism; menaquinone biosynthesis; menaquinol from 1,4-dihydroxy-2-naphthoate: step 2/2.</text>
</comment>
<feature type="binding site" evidence="6">
    <location>
        <position position="97"/>
    </location>
    <ligand>
        <name>S-adenosyl-L-methionine</name>
        <dbReference type="ChEBI" id="CHEBI:59789"/>
    </ligand>
</feature>
<dbReference type="GO" id="GO:0032259">
    <property type="term" value="P:methylation"/>
    <property type="evidence" value="ECO:0007669"/>
    <property type="project" value="UniProtKB-KW"/>
</dbReference>
<evidence type="ECO:0000256" key="2">
    <source>
        <dbReference type="ARBA" id="ARBA00022603"/>
    </source>
</evidence>
<dbReference type="InterPro" id="IPR004033">
    <property type="entry name" value="UbiE/COQ5_MeTrFase"/>
</dbReference>
<dbReference type="HAMAP" id="MF_01813">
    <property type="entry name" value="MenG_UbiE_methyltr"/>
    <property type="match status" value="1"/>
</dbReference>
<dbReference type="SUPFAM" id="SSF53335">
    <property type="entry name" value="S-adenosyl-L-methionine-dependent methyltransferases"/>
    <property type="match status" value="1"/>
</dbReference>
<comment type="similarity">
    <text evidence="6">Belongs to the class I-like SAM-binding methyltransferase superfamily. MenG/UbiE family.</text>
</comment>
<evidence type="ECO:0000256" key="5">
    <source>
        <dbReference type="ARBA" id="ARBA00022691"/>
    </source>
</evidence>
<dbReference type="Proteomes" id="UP000179037">
    <property type="component" value="Unassembled WGS sequence"/>
</dbReference>
<gene>
    <name evidence="6" type="primary">ubiE</name>
    <name evidence="7" type="ORF">A3A87_01600</name>
</gene>
<keyword evidence="3 6" id="KW-0808">Transferase</keyword>
<dbReference type="InterPro" id="IPR029063">
    <property type="entry name" value="SAM-dependent_MTases_sf"/>
</dbReference>
<comment type="caution">
    <text evidence="7">The sequence shown here is derived from an EMBL/GenBank/DDBJ whole genome shotgun (WGS) entry which is preliminary data.</text>
</comment>
<keyword evidence="2 6" id="KW-0489">Methyltransferase</keyword>
<dbReference type="NCBIfam" id="NF001244">
    <property type="entry name" value="PRK00216.1-5"/>
    <property type="match status" value="1"/>
</dbReference>
<comment type="caution">
    <text evidence="6">Lacks conserved residue(s) required for the propagation of feature annotation.</text>
</comment>
<dbReference type="GO" id="GO:0008425">
    <property type="term" value="F:2-methoxy-6-polyprenyl-1,4-benzoquinol methyltransferase activity"/>
    <property type="evidence" value="ECO:0007669"/>
    <property type="project" value="UniProtKB-UniRule"/>
</dbReference>
<dbReference type="EC" id="2.1.1.201" evidence="6"/>
<protein>
    <recommendedName>
        <fullName evidence="6">Ubiquinone/menaquinone biosynthesis C-methyltransferase UbiE</fullName>
        <ecNumber evidence="6">2.1.1.163</ecNumber>
        <ecNumber evidence="6">2.1.1.201</ecNumber>
    </recommendedName>
    <alternativeName>
        <fullName evidence="6">2-methoxy-6-polyprenyl-1,4-benzoquinol methylase</fullName>
    </alternativeName>
    <alternativeName>
        <fullName evidence="6">Demethylmenaquinone methyltransferase</fullName>
    </alternativeName>
</protein>
<dbReference type="PROSITE" id="PS01184">
    <property type="entry name" value="UBIE_2"/>
    <property type="match status" value="1"/>
</dbReference>
<keyword evidence="1 6" id="KW-0474">Menaquinone biosynthesis</keyword>
<dbReference type="Gene3D" id="3.40.50.150">
    <property type="entry name" value="Vaccinia Virus protein VP39"/>
    <property type="match status" value="1"/>
</dbReference>
<dbReference type="GO" id="GO:0043770">
    <property type="term" value="F:demethylmenaquinone methyltransferase activity"/>
    <property type="evidence" value="ECO:0007669"/>
    <property type="project" value="UniProtKB-UniRule"/>
</dbReference>
<dbReference type="EC" id="2.1.1.163" evidence="6"/>
<dbReference type="STRING" id="1817768.A3A87_01600"/>
<dbReference type="EMBL" id="MFTC01000031">
    <property type="protein sequence ID" value="OGI51858.1"/>
    <property type="molecule type" value="Genomic_DNA"/>
</dbReference>
<accession>A0A1F6U3D2</accession>
<feature type="binding site" evidence="6">
    <location>
        <begin position="125"/>
        <end position="126"/>
    </location>
    <ligand>
        <name>S-adenosyl-L-methionine</name>
        <dbReference type="ChEBI" id="CHEBI:59789"/>
    </ligand>
</feature>
<comment type="catalytic activity">
    <reaction evidence="6">
        <text>a 2-methoxy-6-(all-trans-polyprenyl)benzene-1,4-diol + S-adenosyl-L-methionine = a 5-methoxy-2-methyl-3-(all-trans-polyprenyl)benzene-1,4-diol + S-adenosyl-L-homocysteine + H(+)</text>
        <dbReference type="Rhea" id="RHEA:28286"/>
        <dbReference type="Rhea" id="RHEA-COMP:10858"/>
        <dbReference type="Rhea" id="RHEA-COMP:10859"/>
        <dbReference type="ChEBI" id="CHEBI:15378"/>
        <dbReference type="ChEBI" id="CHEBI:57856"/>
        <dbReference type="ChEBI" id="CHEBI:59789"/>
        <dbReference type="ChEBI" id="CHEBI:84166"/>
        <dbReference type="ChEBI" id="CHEBI:84167"/>
        <dbReference type="EC" id="2.1.1.201"/>
    </reaction>
</comment>
<dbReference type="Pfam" id="PF01209">
    <property type="entry name" value="Ubie_methyltran"/>
    <property type="match status" value="1"/>
</dbReference>
<dbReference type="PROSITE" id="PS01183">
    <property type="entry name" value="UBIE_1"/>
    <property type="match status" value="1"/>
</dbReference>